<reference evidence="5 6" key="1">
    <citation type="submission" date="2020-08" db="EMBL/GenBank/DDBJ databases">
        <title>Genome public.</title>
        <authorList>
            <person name="Liu C."/>
            <person name="Sun Q."/>
        </authorList>
    </citation>
    <scope>NUCLEOTIDE SEQUENCE [LARGE SCALE GENOMIC DNA]</scope>
    <source>
        <strain evidence="5 6">NSJ-43</strain>
    </source>
</reference>
<evidence type="ECO:0000259" key="4">
    <source>
        <dbReference type="PROSITE" id="PS51770"/>
    </source>
</evidence>
<proteinExistence type="inferred from homology"/>
<comment type="caution">
    <text evidence="5">The sequence shown here is derived from an EMBL/GenBank/DDBJ whole genome shotgun (WGS) entry which is preliminary data.</text>
</comment>
<keyword evidence="6" id="KW-1185">Reference proteome</keyword>
<dbReference type="PROSITE" id="PS51770">
    <property type="entry name" value="HOTDOG_ACOT"/>
    <property type="match status" value="1"/>
</dbReference>
<sequence>MSELKIKTVEDSKTEVSHLLFSKHMNSAGRLFGGQLLMWIDEVAGIVARRHCEGNLTTACIDNLQFKEPCYENDVIVIIGYVTHVGRSSMEIRIDTYVERPDGSRHPVNRAFFVMVALDANNKPVEVPRLKIQTIDEQAKWDAAEKRIELRKQRRDEGF</sequence>
<evidence type="ECO:0000313" key="6">
    <source>
        <dbReference type="Proteomes" id="UP000628463"/>
    </source>
</evidence>
<dbReference type="InterPro" id="IPR040170">
    <property type="entry name" value="Cytosol_ACT"/>
</dbReference>
<name>A0ABR7FZY0_9FIRM</name>
<dbReference type="InterPro" id="IPR033120">
    <property type="entry name" value="HOTDOG_ACOT"/>
</dbReference>
<accession>A0ABR7FZY0</accession>
<keyword evidence="2 3" id="KW-0378">Hydrolase</keyword>
<dbReference type="Proteomes" id="UP000628463">
    <property type="component" value="Unassembled WGS sequence"/>
</dbReference>
<dbReference type="Pfam" id="PF03061">
    <property type="entry name" value="4HBT"/>
    <property type="match status" value="1"/>
</dbReference>
<evidence type="ECO:0000256" key="2">
    <source>
        <dbReference type="ARBA" id="ARBA00022801"/>
    </source>
</evidence>
<dbReference type="SUPFAM" id="SSF54637">
    <property type="entry name" value="Thioesterase/thiol ester dehydrase-isomerase"/>
    <property type="match status" value="1"/>
</dbReference>
<evidence type="ECO:0000256" key="3">
    <source>
        <dbReference type="PROSITE-ProRule" id="PRU01106"/>
    </source>
</evidence>
<dbReference type="EMBL" id="JACOPD010000002">
    <property type="protein sequence ID" value="MBC5680215.1"/>
    <property type="molecule type" value="Genomic_DNA"/>
</dbReference>
<evidence type="ECO:0000256" key="1">
    <source>
        <dbReference type="ARBA" id="ARBA00010458"/>
    </source>
</evidence>
<dbReference type="PANTHER" id="PTHR11049">
    <property type="entry name" value="ACYL COENZYME A THIOESTER HYDROLASE"/>
    <property type="match status" value="1"/>
</dbReference>
<protein>
    <submittedName>
        <fullName evidence="5">Acyl-CoA thioesterase</fullName>
    </submittedName>
</protein>
<organism evidence="5 6">
    <name type="scientific">Lachnospira hominis</name>
    <name type="common">ex Liu et al. 2021</name>
    <dbReference type="NCBI Taxonomy" id="2763051"/>
    <lineage>
        <taxon>Bacteria</taxon>
        <taxon>Bacillati</taxon>
        <taxon>Bacillota</taxon>
        <taxon>Clostridia</taxon>
        <taxon>Lachnospirales</taxon>
        <taxon>Lachnospiraceae</taxon>
        <taxon>Lachnospira</taxon>
    </lineage>
</organism>
<dbReference type="InterPro" id="IPR029069">
    <property type="entry name" value="HotDog_dom_sf"/>
</dbReference>
<gene>
    <name evidence="5" type="ORF">H8S01_04465</name>
</gene>
<dbReference type="RefSeq" id="WP_021867183.1">
    <property type="nucleotide sequence ID" value="NZ_JACOPD010000002.1"/>
</dbReference>
<dbReference type="InterPro" id="IPR006683">
    <property type="entry name" value="Thioestr_dom"/>
</dbReference>
<dbReference type="CDD" id="cd03442">
    <property type="entry name" value="BFIT_BACH"/>
    <property type="match status" value="1"/>
</dbReference>
<evidence type="ECO:0000313" key="5">
    <source>
        <dbReference type="EMBL" id="MBC5680215.1"/>
    </source>
</evidence>
<comment type="similarity">
    <text evidence="1">Belongs to the acyl coenzyme A hydrolase family.</text>
</comment>
<feature type="domain" description="HotDog ACOT-type" evidence="4">
    <location>
        <begin position="10"/>
        <end position="121"/>
    </location>
</feature>
<dbReference type="Gene3D" id="3.10.129.10">
    <property type="entry name" value="Hotdog Thioesterase"/>
    <property type="match status" value="1"/>
</dbReference>